<evidence type="ECO:0000313" key="2">
    <source>
        <dbReference type="EMBL" id="KAF2157083.1"/>
    </source>
</evidence>
<name>A0A9P4JDM9_9PEZI</name>
<reference evidence="2" key="1">
    <citation type="journal article" date="2020" name="Stud. Mycol.">
        <title>101 Dothideomycetes genomes: a test case for predicting lifestyles and emergence of pathogens.</title>
        <authorList>
            <person name="Haridas S."/>
            <person name="Albert R."/>
            <person name="Binder M."/>
            <person name="Bloem J."/>
            <person name="Labutti K."/>
            <person name="Salamov A."/>
            <person name="Andreopoulos B."/>
            <person name="Baker S."/>
            <person name="Barry K."/>
            <person name="Bills G."/>
            <person name="Bluhm B."/>
            <person name="Cannon C."/>
            <person name="Castanera R."/>
            <person name="Culley D."/>
            <person name="Daum C."/>
            <person name="Ezra D."/>
            <person name="Gonzalez J."/>
            <person name="Henrissat B."/>
            <person name="Kuo A."/>
            <person name="Liang C."/>
            <person name="Lipzen A."/>
            <person name="Lutzoni F."/>
            <person name="Magnuson J."/>
            <person name="Mondo S."/>
            <person name="Nolan M."/>
            <person name="Ohm R."/>
            <person name="Pangilinan J."/>
            <person name="Park H.-J."/>
            <person name="Ramirez L."/>
            <person name="Alfaro M."/>
            <person name="Sun H."/>
            <person name="Tritt A."/>
            <person name="Yoshinaga Y."/>
            <person name="Zwiers L.-H."/>
            <person name="Turgeon B."/>
            <person name="Goodwin S."/>
            <person name="Spatafora J."/>
            <person name="Crous P."/>
            <person name="Grigoriev I."/>
        </authorList>
    </citation>
    <scope>NUCLEOTIDE SEQUENCE</scope>
    <source>
        <strain evidence="2">CBS 260.36</strain>
    </source>
</reference>
<feature type="compositionally biased region" description="Polar residues" evidence="1">
    <location>
        <begin position="169"/>
        <end position="181"/>
    </location>
</feature>
<keyword evidence="3" id="KW-1185">Reference proteome</keyword>
<protein>
    <submittedName>
        <fullName evidence="2">Uncharacterized protein</fullName>
    </submittedName>
</protein>
<dbReference type="EMBL" id="ML996081">
    <property type="protein sequence ID" value="KAF2157083.1"/>
    <property type="molecule type" value="Genomic_DNA"/>
</dbReference>
<organism evidence="2 3">
    <name type="scientific">Myriangium duriaei CBS 260.36</name>
    <dbReference type="NCBI Taxonomy" id="1168546"/>
    <lineage>
        <taxon>Eukaryota</taxon>
        <taxon>Fungi</taxon>
        <taxon>Dikarya</taxon>
        <taxon>Ascomycota</taxon>
        <taxon>Pezizomycotina</taxon>
        <taxon>Dothideomycetes</taxon>
        <taxon>Dothideomycetidae</taxon>
        <taxon>Myriangiales</taxon>
        <taxon>Myriangiaceae</taxon>
        <taxon>Myriangium</taxon>
    </lineage>
</organism>
<evidence type="ECO:0000313" key="3">
    <source>
        <dbReference type="Proteomes" id="UP000799439"/>
    </source>
</evidence>
<feature type="region of interest" description="Disordered" evidence="1">
    <location>
        <begin position="164"/>
        <end position="188"/>
    </location>
</feature>
<evidence type="ECO:0000256" key="1">
    <source>
        <dbReference type="SAM" id="MobiDB-lite"/>
    </source>
</evidence>
<proteinExistence type="predicted"/>
<comment type="caution">
    <text evidence="2">The sequence shown here is derived from an EMBL/GenBank/DDBJ whole genome shotgun (WGS) entry which is preliminary data.</text>
</comment>
<dbReference type="AlphaFoldDB" id="A0A9P4JDM9"/>
<sequence>MHAACTPASAHFQLLFHPGEIFRGLSAIKSYNDLLTHFTIAAITVDFHFCAVIRISGLRIQAGMWPQVAHTSSHPPQHALNIKHEDRNLLDYVQIYPNHCGPWDVIKPFIDSAVQLANNALNIPMAFQIAKQLSNTMAELENVTAKTRRVHDKVLSIKETSDSALPRTISRNQTSASSATPNHRRVLQ</sequence>
<gene>
    <name evidence="2" type="ORF">K461DRAFT_10481</name>
</gene>
<accession>A0A9P4JDM9</accession>
<dbReference type="Proteomes" id="UP000799439">
    <property type="component" value="Unassembled WGS sequence"/>
</dbReference>